<proteinExistence type="predicted"/>
<reference evidence="3 4" key="1">
    <citation type="submission" date="2019-02" db="EMBL/GenBank/DDBJ databases">
        <title>Deep-cultivation of Planctomycetes and their phenomic and genomic characterization uncovers novel biology.</title>
        <authorList>
            <person name="Wiegand S."/>
            <person name="Jogler M."/>
            <person name="Boedeker C."/>
            <person name="Pinto D."/>
            <person name="Vollmers J."/>
            <person name="Rivas-Marin E."/>
            <person name="Kohn T."/>
            <person name="Peeters S.H."/>
            <person name="Heuer A."/>
            <person name="Rast P."/>
            <person name="Oberbeckmann S."/>
            <person name="Bunk B."/>
            <person name="Jeske O."/>
            <person name="Meyerdierks A."/>
            <person name="Storesund J.E."/>
            <person name="Kallscheuer N."/>
            <person name="Luecker S."/>
            <person name="Lage O.M."/>
            <person name="Pohl T."/>
            <person name="Merkel B.J."/>
            <person name="Hornburger P."/>
            <person name="Mueller R.-W."/>
            <person name="Bruemmer F."/>
            <person name="Labrenz M."/>
            <person name="Spormann A.M."/>
            <person name="Op den Camp H."/>
            <person name="Overmann J."/>
            <person name="Amann R."/>
            <person name="Jetten M.S.M."/>
            <person name="Mascher T."/>
            <person name="Medema M.H."/>
            <person name="Devos D.P."/>
            <person name="Kaster A.-K."/>
            <person name="Ovreas L."/>
            <person name="Rohde M."/>
            <person name="Galperin M.Y."/>
            <person name="Jogler C."/>
        </authorList>
    </citation>
    <scope>NUCLEOTIDE SEQUENCE [LARGE SCALE GENOMIC DNA]</scope>
    <source>
        <strain evidence="3 4">Q31a</strain>
    </source>
</reference>
<sequence length="621" mass="67203">MQSTKSDSPQREDIQDDEVIGTAVQRSLIVLATLACLGGATFLALKFLQPPPPEEHAIPLTLPEVRDTQAVELPRIPLVDITQQAGIDWQHVSGMEGEKLLPETMGGGVAVWDYDRDGDQDILLVGSRSWPWAKQAIDSPRSLCLYQNNGAAQFTDVTHASGLDIEFYGMGPAIGDFDNDGWPDLFLTAVGQNHLFENEEGKFLDITATAGVAGLDSAWSTGATWFDYDNDGRLDLFVADYVVWQRDLDLSLGFSLTGIGRAYGQPTAFRGTQSRLYHNDGNGEFSDVTQAMGIEVVNADTGVAVGKGLGVAAIDVDHDGWTDLIVANDTVRNFLYLNISGKRFEESGIPLGIAFDRSGNSTGAMGIDCAYLRNDDSLAIAIGNFANEQSSLYVSRGSQPPFVDSAMASGMGPASRLNLTFGMFFADLDLDSRQDIVCSNGHLEAEISKVQATQHYEQPPQFFWNAGAQGSTELVPLGEDQLGADALVPLVGRGAAYGDLDNDGDLDIILISNSGPVRVLRNDQELKHHWVRLELEGTGSSNRDAYGATVTLNAGGQTYRRTTTSTRSYLSQCEHPLTFGLGSVAEVDSVTIRWPNGETQQLTELEVDKTHILQQPPSSEN</sequence>
<dbReference type="KEGG" id="ahel:Q31a_60780"/>
<keyword evidence="1" id="KW-0732">Signal</keyword>
<evidence type="ECO:0000259" key="2">
    <source>
        <dbReference type="Pfam" id="PF07593"/>
    </source>
</evidence>
<dbReference type="PANTHER" id="PTHR16026:SF0">
    <property type="entry name" value="CARTILAGE ACIDIC PROTEIN 1"/>
    <property type="match status" value="1"/>
</dbReference>
<dbReference type="Pfam" id="PF13517">
    <property type="entry name" value="FG-GAP_3"/>
    <property type="match status" value="2"/>
</dbReference>
<dbReference type="PANTHER" id="PTHR16026">
    <property type="entry name" value="CARTILAGE ACIDIC PROTEIN 1"/>
    <property type="match status" value="1"/>
</dbReference>
<dbReference type="InterPro" id="IPR027039">
    <property type="entry name" value="Crtac1"/>
</dbReference>
<accession>A0A518GGG3</accession>
<dbReference type="RefSeq" id="WP_231690976.1">
    <property type="nucleotide sequence ID" value="NZ_CP036298.1"/>
</dbReference>
<gene>
    <name evidence="3" type="ORF">Q31a_60780</name>
</gene>
<dbReference type="InterPro" id="IPR011519">
    <property type="entry name" value="UnbV_ASPIC"/>
</dbReference>
<dbReference type="InterPro" id="IPR028994">
    <property type="entry name" value="Integrin_alpha_N"/>
</dbReference>
<evidence type="ECO:0000313" key="4">
    <source>
        <dbReference type="Proteomes" id="UP000318017"/>
    </source>
</evidence>
<feature type="domain" description="ASPIC/UnbV" evidence="2">
    <location>
        <begin position="545"/>
        <end position="611"/>
    </location>
</feature>
<evidence type="ECO:0000313" key="3">
    <source>
        <dbReference type="EMBL" id="QDV27685.1"/>
    </source>
</evidence>
<dbReference type="Gene3D" id="2.130.10.130">
    <property type="entry name" value="Integrin alpha, N-terminal"/>
    <property type="match status" value="2"/>
</dbReference>
<keyword evidence="4" id="KW-1185">Reference proteome</keyword>
<dbReference type="AlphaFoldDB" id="A0A518GGG3"/>
<dbReference type="SUPFAM" id="SSF69318">
    <property type="entry name" value="Integrin alpha N-terminal domain"/>
    <property type="match status" value="1"/>
</dbReference>
<name>A0A518GGG3_9BACT</name>
<evidence type="ECO:0000256" key="1">
    <source>
        <dbReference type="ARBA" id="ARBA00022729"/>
    </source>
</evidence>
<organism evidence="3 4">
    <name type="scientific">Aureliella helgolandensis</name>
    <dbReference type="NCBI Taxonomy" id="2527968"/>
    <lineage>
        <taxon>Bacteria</taxon>
        <taxon>Pseudomonadati</taxon>
        <taxon>Planctomycetota</taxon>
        <taxon>Planctomycetia</taxon>
        <taxon>Pirellulales</taxon>
        <taxon>Pirellulaceae</taxon>
        <taxon>Aureliella</taxon>
    </lineage>
</organism>
<dbReference type="InterPro" id="IPR013517">
    <property type="entry name" value="FG-GAP"/>
</dbReference>
<protein>
    <submittedName>
        <fullName evidence="3">ASPIC and UnbV</fullName>
    </submittedName>
</protein>
<dbReference type="Proteomes" id="UP000318017">
    <property type="component" value="Chromosome"/>
</dbReference>
<dbReference type="Pfam" id="PF07593">
    <property type="entry name" value="UnbV_ASPIC"/>
    <property type="match status" value="1"/>
</dbReference>
<dbReference type="EMBL" id="CP036298">
    <property type="protein sequence ID" value="QDV27685.1"/>
    <property type="molecule type" value="Genomic_DNA"/>
</dbReference>